<dbReference type="InterPro" id="IPR057326">
    <property type="entry name" value="KR_dom"/>
</dbReference>
<keyword evidence="2" id="KW-0560">Oxidoreductase</keyword>
<name>A0A4Q7U0L1_9MICO</name>
<dbReference type="EMBL" id="SHKI01000003">
    <property type="protein sequence ID" value="RZT66875.1"/>
    <property type="molecule type" value="Genomic_DNA"/>
</dbReference>
<evidence type="ECO:0000313" key="4">
    <source>
        <dbReference type="EMBL" id="RZT66875.1"/>
    </source>
</evidence>
<dbReference type="PROSITE" id="PS00061">
    <property type="entry name" value="ADH_SHORT"/>
    <property type="match status" value="1"/>
</dbReference>
<dbReference type="OrthoDB" id="517007at2"/>
<accession>A0A4Q7U0L1</accession>
<dbReference type="Gene3D" id="3.40.50.720">
    <property type="entry name" value="NAD(P)-binding Rossmann-like Domain"/>
    <property type="match status" value="1"/>
</dbReference>
<dbReference type="SMART" id="SM00822">
    <property type="entry name" value="PKS_KR"/>
    <property type="match status" value="1"/>
</dbReference>
<reference evidence="4 5" key="1">
    <citation type="journal article" date="2015" name="Stand. Genomic Sci.">
        <title>Genomic Encyclopedia of Bacterial and Archaeal Type Strains, Phase III: the genomes of soil and plant-associated and newly described type strains.</title>
        <authorList>
            <person name="Whitman W.B."/>
            <person name="Woyke T."/>
            <person name="Klenk H.P."/>
            <person name="Zhou Y."/>
            <person name="Lilburn T.G."/>
            <person name="Beck B.J."/>
            <person name="De Vos P."/>
            <person name="Vandamme P."/>
            <person name="Eisen J.A."/>
            <person name="Garrity G."/>
            <person name="Hugenholtz P."/>
            <person name="Kyrpides N.C."/>
        </authorList>
    </citation>
    <scope>NUCLEOTIDE SEQUENCE [LARGE SCALE GENOMIC DNA]</scope>
    <source>
        <strain evidence="4 5">RF6</strain>
    </source>
</reference>
<dbReference type="InterPro" id="IPR002347">
    <property type="entry name" value="SDR_fam"/>
</dbReference>
<dbReference type="SUPFAM" id="SSF51735">
    <property type="entry name" value="NAD(P)-binding Rossmann-fold domains"/>
    <property type="match status" value="1"/>
</dbReference>
<protein>
    <submittedName>
        <fullName evidence="4">2-deoxy-D-gluconate 3-dehydrogenase</fullName>
    </submittedName>
</protein>
<keyword evidence="5" id="KW-1185">Reference proteome</keyword>
<sequence>MTHDPTHSPFALTGTHTVVTGGSRGLGRGIAHGIAAAGGAVTIVARSAEQAAATAAEIAANGGTAQVRAADIGALDELDSLIADIAAGDPIDGIVHAAGIQLRKPAMEVSPAELLRVLNVNLHAPYLLSAAVARHQTAAERAGSHVFIGSLNSSIGLPGISPYVVAKTGLVGMARAFSTEWSAAGIRANVVAPGYFATEMTEGLLANPADHDRIMARIPMRQLGDPADIGNACVYLLSPAARYVSGTLLNVDGGWLAS</sequence>
<dbReference type="GO" id="GO:0016616">
    <property type="term" value="F:oxidoreductase activity, acting on the CH-OH group of donors, NAD or NADP as acceptor"/>
    <property type="evidence" value="ECO:0007669"/>
    <property type="project" value="UniProtKB-ARBA"/>
</dbReference>
<evidence type="ECO:0000313" key="5">
    <source>
        <dbReference type="Proteomes" id="UP000291832"/>
    </source>
</evidence>
<organism evidence="4 5">
    <name type="scientific">Leucobacter luti</name>
    <dbReference type="NCBI Taxonomy" id="340320"/>
    <lineage>
        <taxon>Bacteria</taxon>
        <taxon>Bacillati</taxon>
        <taxon>Actinomycetota</taxon>
        <taxon>Actinomycetes</taxon>
        <taxon>Micrococcales</taxon>
        <taxon>Microbacteriaceae</taxon>
        <taxon>Leucobacter</taxon>
    </lineage>
</organism>
<dbReference type="Proteomes" id="UP000291832">
    <property type="component" value="Unassembled WGS sequence"/>
</dbReference>
<dbReference type="AlphaFoldDB" id="A0A4Q7U0L1"/>
<evidence type="ECO:0000256" key="1">
    <source>
        <dbReference type="ARBA" id="ARBA00006484"/>
    </source>
</evidence>
<dbReference type="PRINTS" id="PR00081">
    <property type="entry name" value="GDHRDH"/>
</dbReference>
<dbReference type="InterPro" id="IPR020904">
    <property type="entry name" value="Sc_DH/Rdtase_CS"/>
</dbReference>
<evidence type="ECO:0000256" key="2">
    <source>
        <dbReference type="ARBA" id="ARBA00023002"/>
    </source>
</evidence>
<evidence type="ECO:0000259" key="3">
    <source>
        <dbReference type="SMART" id="SM00822"/>
    </source>
</evidence>
<dbReference type="Pfam" id="PF13561">
    <property type="entry name" value="adh_short_C2"/>
    <property type="match status" value="1"/>
</dbReference>
<dbReference type="InterPro" id="IPR036291">
    <property type="entry name" value="NAD(P)-bd_dom_sf"/>
</dbReference>
<proteinExistence type="inferred from homology"/>
<comment type="similarity">
    <text evidence="1">Belongs to the short-chain dehydrogenases/reductases (SDR) family.</text>
</comment>
<dbReference type="PANTHER" id="PTHR42760">
    <property type="entry name" value="SHORT-CHAIN DEHYDROGENASES/REDUCTASES FAMILY MEMBER"/>
    <property type="match status" value="1"/>
</dbReference>
<dbReference type="PANTHER" id="PTHR42760:SF5">
    <property type="entry name" value="2-DEHYDRO-3-DEOXY-D-GLUCONATE 5-DEHYDROGENASE"/>
    <property type="match status" value="1"/>
</dbReference>
<dbReference type="RefSeq" id="WP_130453209.1">
    <property type="nucleotide sequence ID" value="NZ_QYAG01000001.1"/>
</dbReference>
<comment type="caution">
    <text evidence="4">The sequence shown here is derived from an EMBL/GenBank/DDBJ whole genome shotgun (WGS) entry which is preliminary data.</text>
</comment>
<gene>
    <name evidence="4" type="ORF">EV139_1002</name>
</gene>
<feature type="domain" description="Ketoreductase" evidence="3">
    <location>
        <begin position="15"/>
        <end position="189"/>
    </location>
</feature>